<gene>
    <name evidence="1" type="ORF">F2Q68_00024143</name>
</gene>
<name>A0A8S9IIZ8_BRACR</name>
<organism evidence="1 2">
    <name type="scientific">Brassica cretica</name>
    <name type="common">Mustard</name>
    <dbReference type="NCBI Taxonomy" id="69181"/>
    <lineage>
        <taxon>Eukaryota</taxon>
        <taxon>Viridiplantae</taxon>
        <taxon>Streptophyta</taxon>
        <taxon>Embryophyta</taxon>
        <taxon>Tracheophyta</taxon>
        <taxon>Spermatophyta</taxon>
        <taxon>Magnoliopsida</taxon>
        <taxon>eudicotyledons</taxon>
        <taxon>Gunneridae</taxon>
        <taxon>Pentapetalae</taxon>
        <taxon>rosids</taxon>
        <taxon>malvids</taxon>
        <taxon>Brassicales</taxon>
        <taxon>Brassicaceae</taxon>
        <taxon>Brassiceae</taxon>
        <taxon>Brassica</taxon>
    </lineage>
</organism>
<evidence type="ECO:0000313" key="1">
    <source>
        <dbReference type="EMBL" id="KAF2569192.1"/>
    </source>
</evidence>
<comment type="caution">
    <text evidence="1">The sequence shown here is derived from an EMBL/GenBank/DDBJ whole genome shotgun (WGS) entry which is preliminary data.</text>
</comment>
<dbReference type="Proteomes" id="UP000712281">
    <property type="component" value="Unassembled WGS sequence"/>
</dbReference>
<sequence>MRTHETRVHRKNYIPTENVPRTIPTEWIPRYIPTNSGRRNIPTDIGSSEYTDEHWFVGIFRGMLFVDIVRGTVVRRLKFVDAVAANNLRMREVIQARGRSSSELVDPTEKGLKDQGDVRLSGVRRSCVRAEVVTIDGWVEVVATIVEVLAGWSEVATIDGSSEVVTTGVEIRSHESDVVVRNLRLVHVDRWLGLIAAVLNRLEFVDAVVANNLRMREVVQARGRSSSELIDPTEKGLKGQGDVWLSGAEVVTIDGWVEVVATIVEVLAGWSEVATIDGSPEVVATSVEVLARWSEIVIAANCVLVIPGWSVVAEIRASGCAVGSVTAELF</sequence>
<protein>
    <submittedName>
        <fullName evidence="1">Uncharacterized protein</fullName>
    </submittedName>
</protein>
<dbReference type="AlphaFoldDB" id="A0A8S9IIZ8"/>
<dbReference type="EMBL" id="QGKW02001911">
    <property type="protein sequence ID" value="KAF2569192.1"/>
    <property type="molecule type" value="Genomic_DNA"/>
</dbReference>
<reference evidence="1" key="1">
    <citation type="submission" date="2019-12" db="EMBL/GenBank/DDBJ databases">
        <title>Genome sequencing and annotation of Brassica cretica.</title>
        <authorList>
            <person name="Studholme D.J."/>
            <person name="Sarris P.F."/>
        </authorList>
    </citation>
    <scope>NUCLEOTIDE SEQUENCE</scope>
    <source>
        <strain evidence="1">PFS-001/15</strain>
        <tissue evidence="1">Leaf</tissue>
    </source>
</reference>
<proteinExistence type="predicted"/>
<accession>A0A8S9IIZ8</accession>
<evidence type="ECO:0000313" key="2">
    <source>
        <dbReference type="Proteomes" id="UP000712281"/>
    </source>
</evidence>